<dbReference type="Pfam" id="PF16462">
    <property type="entry name" value="Phage_TAC_14"/>
    <property type="match status" value="1"/>
</dbReference>
<feature type="region of interest" description="Disordered" evidence="1">
    <location>
        <begin position="164"/>
        <end position="183"/>
    </location>
</feature>
<name>A0A2X2BR02_PROMI</name>
<dbReference type="Proteomes" id="UP000251485">
    <property type="component" value="Unassembled WGS sequence"/>
</dbReference>
<dbReference type="AlphaFoldDB" id="A0A2X2BR02"/>
<evidence type="ECO:0000313" key="2">
    <source>
        <dbReference type="EMBL" id="SPY95706.1"/>
    </source>
</evidence>
<reference evidence="2 3" key="1">
    <citation type="submission" date="2018-06" db="EMBL/GenBank/DDBJ databases">
        <authorList>
            <consortium name="Pathogen Informatics"/>
            <person name="Doyle S."/>
        </authorList>
    </citation>
    <scope>NUCLEOTIDE SEQUENCE [LARGE SCALE GENOMIC DNA]</scope>
    <source>
        <strain evidence="2 3">NCTC10975</strain>
    </source>
</reference>
<organism evidence="2 3">
    <name type="scientific">Proteus mirabilis</name>
    <dbReference type="NCBI Taxonomy" id="584"/>
    <lineage>
        <taxon>Bacteria</taxon>
        <taxon>Pseudomonadati</taxon>
        <taxon>Pseudomonadota</taxon>
        <taxon>Gammaproteobacteria</taxon>
        <taxon>Enterobacterales</taxon>
        <taxon>Morganellaceae</taxon>
        <taxon>Proteus</taxon>
    </lineage>
</organism>
<accession>A0A2X2BR02</accession>
<dbReference type="InterPro" id="IPR024410">
    <property type="entry name" value="Phage_TAC_12"/>
</dbReference>
<feature type="compositionally biased region" description="Polar residues" evidence="1">
    <location>
        <begin position="169"/>
        <end position="183"/>
    </location>
</feature>
<dbReference type="EMBL" id="UAUE01000009">
    <property type="protein sequence ID" value="SPY95706.1"/>
    <property type="molecule type" value="Genomic_DNA"/>
</dbReference>
<proteinExistence type="predicted"/>
<evidence type="ECO:0000256" key="1">
    <source>
        <dbReference type="SAM" id="MobiDB-lite"/>
    </source>
</evidence>
<evidence type="ECO:0008006" key="4">
    <source>
        <dbReference type="Google" id="ProtNLM"/>
    </source>
</evidence>
<sequence length="201" mass="22468">MKGLKASLLTAKPQIIEVEILCGVKVNIRRMTANELMQLETDVSDLNRQGKFRESSLKNVSMLLNCLVDDDGKPINKSLLPKPEELVNVHDNAILIEAIDIGEKTLYWHSRGGKKKLTDSPLLYFAYQLCEELGEIDPFRVLNLPANTLLGWQAYFTLKHEKSSVIPPSESTPASENSPKIVSTTKSVEQQCADVMKMIGR</sequence>
<protein>
    <recommendedName>
        <fullName evidence="4">Phage protein</fullName>
    </recommendedName>
</protein>
<evidence type="ECO:0000313" key="3">
    <source>
        <dbReference type="Proteomes" id="UP000251485"/>
    </source>
</evidence>
<gene>
    <name evidence="2" type="ORF">NCTC10975_01589</name>
</gene>